<reference evidence="1" key="1">
    <citation type="submission" date="2023-03" db="EMBL/GenBank/DDBJ databases">
        <title>Chromosome-level genomes of two armyworms, Mythimna separata and Mythimna loreyi, provide insights into the biosynthesis and reception of sex pheromones.</title>
        <authorList>
            <person name="Zhao H."/>
        </authorList>
    </citation>
    <scope>NUCLEOTIDE SEQUENCE</scope>
    <source>
        <strain evidence="1">BeijingLab</strain>
    </source>
</reference>
<sequence length="265" mass="30810">MTFKYNTRQFIKEMECRPCLWNINTPEYNDKGSRESAWLQIGEIMYDEWDELNLDEKADRVKDLQKKWKGLRDYHTRVKNKKYPKKYVPELQLQRGRKRPFLDMLSFLDAKRTPAQGTQTQLVETNDVPATIKHRNLAVSSYKKSNPATTRPAAVIPTVLQPPPTQLQPTPTQESIGTQLNDPDANFLFSILPDMKSMNPSQNFEFRFQVMKLIKDMKYSMASNYYAYNDGSRLMQEQDIAIDPISNESAVSSPEDRKILLNDSE</sequence>
<comment type="caution">
    <text evidence="1">The sequence shown here is derived from an EMBL/GenBank/DDBJ whole genome shotgun (WGS) entry which is preliminary data.</text>
</comment>
<protein>
    <submittedName>
        <fullName evidence="1">Uncharacterized protein</fullName>
    </submittedName>
</protein>
<evidence type="ECO:0000313" key="1">
    <source>
        <dbReference type="EMBL" id="KAJ8736203.1"/>
    </source>
</evidence>
<proteinExistence type="predicted"/>
<dbReference type="Proteomes" id="UP001231649">
    <property type="component" value="Chromosome 2"/>
</dbReference>
<organism evidence="1 2">
    <name type="scientific">Mythimna loreyi</name>
    <dbReference type="NCBI Taxonomy" id="667449"/>
    <lineage>
        <taxon>Eukaryota</taxon>
        <taxon>Metazoa</taxon>
        <taxon>Ecdysozoa</taxon>
        <taxon>Arthropoda</taxon>
        <taxon>Hexapoda</taxon>
        <taxon>Insecta</taxon>
        <taxon>Pterygota</taxon>
        <taxon>Neoptera</taxon>
        <taxon>Endopterygota</taxon>
        <taxon>Lepidoptera</taxon>
        <taxon>Glossata</taxon>
        <taxon>Ditrysia</taxon>
        <taxon>Noctuoidea</taxon>
        <taxon>Noctuidae</taxon>
        <taxon>Noctuinae</taxon>
        <taxon>Hadenini</taxon>
        <taxon>Mythimna</taxon>
    </lineage>
</organism>
<dbReference type="EMBL" id="CM056778">
    <property type="protein sequence ID" value="KAJ8736203.1"/>
    <property type="molecule type" value="Genomic_DNA"/>
</dbReference>
<gene>
    <name evidence="1" type="ORF">PYW08_006859</name>
</gene>
<accession>A0ACC2RAL3</accession>
<name>A0ACC2RAL3_9NEOP</name>
<keyword evidence="2" id="KW-1185">Reference proteome</keyword>
<evidence type="ECO:0000313" key="2">
    <source>
        <dbReference type="Proteomes" id="UP001231649"/>
    </source>
</evidence>